<feature type="binding site" evidence="5">
    <location>
        <begin position="285"/>
        <end position="289"/>
    </location>
    <ligand>
        <name>ATP</name>
        <dbReference type="ChEBI" id="CHEBI:30616"/>
    </ligand>
</feature>
<dbReference type="RefSeq" id="WP_038061728.1">
    <property type="nucleotide sequence ID" value="NZ_CP008796.1"/>
</dbReference>
<feature type="active site" description="Tele-AMP-histidine intermediate" evidence="5">
    <location>
        <position position="317"/>
    </location>
</feature>
<dbReference type="InterPro" id="IPR013792">
    <property type="entry name" value="RNA3'P_cycl/enolpyr_Trfase_a/b"/>
</dbReference>
<keyword evidence="10" id="KW-1185">Reference proteome</keyword>
<dbReference type="PANTHER" id="PTHR11096:SF0">
    <property type="entry name" value="RNA 3'-TERMINAL PHOSPHATE CYCLASE"/>
    <property type="match status" value="1"/>
</dbReference>
<evidence type="ECO:0000313" key="9">
    <source>
        <dbReference type="EMBL" id="AIH04109.1"/>
    </source>
</evidence>
<evidence type="ECO:0000259" key="8">
    <source>
        <dbReference type="Pfam" id="PF05189"/>
    </source>
</evidence>
<keyword evidence="2 5" id="KW-0436">Ligase</keyword>
<comment type="similarity">
    <text evidence="1 5">Belongs to the RNA 3'-terminal cyclase family. Type 1 subfamily.</text>
</comment>
<comment type="catalytic activity">
    <reaction evidence="4 5">
        <text>a 3'-end 3'-phospho-ribonucleotide-RNA + ATP = a 3'-end 2',3'-cyclophospho-ribonucleotide-RNA + AMP + diphosphate</text>
        <dbReference type="Rhea" id="RHEA:23976"/>
        <dbReference type="Rhea" id="RHEA-COMP:10463"/>
        <dbReference type="Rhea" id="RHEA-COMP:10464"/>
        <dbReference type="ChEBI" id="CHEBI:30616"/>
        <dbReference type="ChEBI" id="CHEBI:33019"/>
        <dbReference type="ChEBI" id="CHEBI:83062"/>
        <dbReference type="ChEBI" id="CHEBI:83064"/>
        <dbReference type="ChEBI" id="CHEBI:456215"/>
        <dbReference type="EC" id="6.5.1.4"/>
    </reaction>
</comment>
<keyword evidence="5" id="KW-0963">Cytoplasm</keyword>
<name>A0A075WS70_9BACT</name>
<dbReference type="PANTHER" id="PTHR11096">
    <property type="entry name" value="RNA 3' TERMINAL PHOSPHATE CYCLASE"/>
    <property type="match status" value="1"/>
</dbReference>
<comment type="subcellular location">
    <subcellularLocation>
        <location evidence="5">Cytoplasm</location>
    </subcellularLocation>
</comment>
<dbReference type="InterPro" id="IPR036553">
    <property type="entry name" value="RPTC_insert"/>
</dbReference>
<comment type="function">
    <text evidence="5">Catalyzes the conversion of 3'-phosphate to a 2',3'-cyclic phosphodiester at the end of RNA. The mechanism of action of the enzyme occurs in 3 steps: (A) adenylation of the enzyme by ATP; (B) transfer of adenylate to an RNA-N3'P to produce RNA-N3'PP5'A; (C) and attack of the adjacent 2'-hydroxyl on the 3'-phosphorus in the diester linkage to produce the cyclic end product. The biological role of this enzyme is unknown but it is likely to function in some aspects of cellular RNA processing.</text>
</comment>
<dbReference type="GO" id="GO:0005524">
    <property type="term" value="F:ATP binding"/>
    <property type="evidence" value="ECO:0007669"/>
    <property type="project" value="UniProtKB-KW"/>
</dbReference>
<dbReference type="InterPro" id="IPR023797">
    <property type="entry name" value="RNA3'_phos_cyclase_dom"/>
</dbReference>
<dbReference type="InterPro" id="IPR013791">
    <property type="entry name" value="RNA3'-term_phos_cycl_insert"/>
</dbReference>
<keyword evidence="5" id="KW-0067">ATP-binding</keyword>
<keyword evidence="3 5" id="KW-0547">Nucleotide-binding</keyword>
<dbReference type="PIRSF" id="PIRSF005378">
    <property type="entry name" value="RNA3'_term_phos_cycl_euk"/>
    <property type="match status" value="1"/>
</dbReference>
<evidence type="ECO:0000313" key="10">
    <source>
        <dbReference type="Proteomes" id="UP000028481"/>
    </source>
</evidence>
<evidence type="ECO:0000256" key="5">
    <source>
        <dbReference type="HAMAP-Rule" id="MF_00200"/>
    </source>
</evidence>
<dbReference type="Gene3D" id="3.30.360.20">
    <property type="entry name" value="RNA 3'-terminal phosphate cyclase, insert domain"/>
    <property type="match status" value="1"/>
</dbReference>
<evidence type="ECO:0000256" key="4">
    <source>
        <dbReference type="ARBA" id="ARBA00024481"/>
    </source>
</evidence>
<evidence type="ECO:0000256" key="1">
    <source>
        <dbReference type="ARBA" id="ARBA00009206"/>
    </source>
</evidence>
<dbReference type="SUPFAM" id="SSF55205">
    <property type="entry name" value="EPT/RTPC-like"/>
    <property type="match status" value="1"/>
</dbReference>
<dbReference type="SUPFAM" id="SSF52913">
    <property type="entry name" value="RNA 3'-terminal phosphate cyclase, RPTC, insert domain"/>
    <property type="match status" value="1"/>
</dbReference>
<dbReference type="EC" id="6.5.1.4" evidence="5 6"/>
<dbReference type="HOGENOM" id="CLU_027882_0_0_0"/>
<dbReference type="OrthoDB" id="9789235at2"/>
<dbReference type="Proteomes" id="UP000028481">
    <property type="component" value="Chromosome"/>
</dbReference>
<dbReference type="eggNOG" id="COG0430">
    <property type="taxonomic scope" value="Bacteria"/>
</dbReference>
<dbReference type="InterPro" id="IPR017770">
    <property type="entry name" value="RNA3'_term_phos_cyc_type_1"/>
</dbReference>
<dbReference type="AlphaFoldDB" id="A0A075WS70"/>
<proteinExistence type="inferred from homology"/>
<protein>
    <recommendedName>
        <fullName evidence="5 6">RNA 3'-terminal phosphate cyclase</fullName>
        <shortName evidence="5">RNA cyclase</shortName>
        <shortName evidence="5">RNA-3'-phosphate cyclase</shortName>
        <ecNumber evidence="5 6">6.5.1.4</ecNumber>
    </recommendedName>
</protein>
<dbReference type="EMBL" id="CP008796">
    <property type="protein sequence ID" value="AIH04109.1"/>
    <property type="molecule type" value="Genomic_DNA"/>
</dbReference>
<feature type="domain" description="RNA 3'-terminal phosphate cyclase insert" evidence="8">
    <location>
        <begin position="188"/>
        <end position="271"/>
    </location>
</feature>
<organism evidence="9 10">
    <name type="scientific">Thermodesulfobacterium commune DSM 2178</name>
    <dbReference type="NCBI Taxonomy" id="289377"/>
    <lineage>
        <taxon>Bacteria</taxon>
        <taxon>Pseudomonadati</taxon>
        <taxon>Thermodesulfobacteriota</taxon>
        <taxon>Thermodesulfobacteria</taxon>
        <taxon>Thermodesulfobacteriales</taxon>
        <taxon>Thermodesulfobacteriaceae</taxon>
        <taxon>Thermodesulfobacterium</taxon>
    </lineage>
</organism>
<evidence type="ECO:0000256" key="6">
    <source>
        <dbReference type="NCBIfam" id="TIGR03399"/>
    </source>
</evidence>
<dbReference type="InterPro" id="IPR037136">
    <property type="entry name" value="RNA3'_phos_cyclase_dom_sf"/>
</dbReference>
<dbReference type="STRING" id="289377.HL41_04660"/>
<evidence type="ECO:0000259" key="7">
    <source>
        <dbReference type="Pfam" id="PF01137"/>
    </source>
</evidence>
<dbReference type="Pfam" id="PF01137">
    <property type="entry name" value="RTC"/>
    <property type="match status" value="1"/>
</dbReference>
<reference evidence="9 10" key="1">
    <citation type="journal article" date="2015" name="Genome Announc.">
        <title>Genome Sequence of a Sulfate-Reducing Thermophilic Bacterium, Thermodesulfobacterium commune DSM 2178T (Phylum Thermodesulfobacteria).</title>
        <authorList>
            <person name="Bhatnagar S."/>
            <person name="Badger J.H."/>
            <person name="Madupu R."/>
            <person name="Khouri H.M."/>
            <person name="O'Connor E.M."/>
            <person name="Robb F.T."/>
            <person name="Ward N.L."/>
            <person name="Eisen J.A."/>
        </authorList>
    </citation>
    <scope>NUCLEOTIDE SEQUENCE [LARGE SCALE GENOMIC DNA]</scope>
    <source>
        <strain evidence="9 10">DSM 2178</strain>
    </source>
</reference>
<dbReference type="Gene3D" id="3.65.10.20">
    <property type="entry name" value="RNA 3'-terminal phosphate cyclase domain"/>
    <property type="match status" value="1"/>
</dbReference>
<dbReference type="HAMAP" id="MF_00200">
    <property type="entry name" value="RTC"/>
    <property type="match status" value="1"/>
</dbReference>
<dbReference type="GO" id="GO:0005737">
    <property type="term" value="C:cytoplasm"/>
    <property type="evidence" value="ECO:0007669"/>
    <property type="project" value="UniProtKB-SubCell"/>
</dbReference>
<dbReference type="NCBIfam" id="TIGR03399">
    <property type="entry name" value="RNA_3prim_cycl"/>
    <property type="match status" value="1"/>
</dbReference>
<feature type="binding site" evidence="5">
    <location>
        <position position="101"/>
    </location>
    <ligand>
        <name>ATP</name>
        <dbReference type="ChEBI" id="CHEBI:30616"/>
    </ligand>
</feature>
<dbReference type="GO" id="GO:0006396">
    <property type="term" value="P:RNA processing"/>
    <property type="evidence" value="ECO:0007669"/>
    <property type="project" value="UniProtKB-UniRule"/>
</dbReference>
<dbReference type="GO" id="GO:0003963">
    <property type="term" value="F:RNA-3'-phosphate cyclase activity"/>
    <property type="evidence" value="ECO:0007669"/>
    <property type="project" value="UniProtKB-UniRule"/>
</dbReference>
<accession>A0A075WS70</accession>
<dbReference type="InterPro" id="IPR000228">
    <property type="entry name" value="RNA3'_term_phos_cyc"/>
</dbReference>
<dbReference type="KEGG" id="tcm:HL41_04660"/>
<gene>
    <name evidence="5" type="primary">rtcA</name>
    <name evidence="9" type="ORF">HL41_04660</name>
</gene>
<dbReference type="PaxDb" id="289377-HL41_04660"/>
<evidence type="ECO:0000256" key="2">
    <source>
        <dbReference type="ARBA" id="ARBA00022598"/>
    </source>
</evidence>
<sequence>MLVIDGAYGEGGGQVLRTSLSLSVVTGKPFRIVNIRANRPKPGLQPQHLACVKAVAYLSEAEVKGDELGSQEIVFIPKKLPERCNYSFDIGTAGSTLLLFQTVVYPLSLNKGGEVVIKGGTHVPFSPCYHYVKEVFLPMAKLFGLEVDLYLEAYGFYSAGGGKIRAFIKPWEEFFLPALPEYFIPENIIIYSVSSERLPVHIVERQLKGVLSELPNCENLTVYKERVKSRSDGTFVFLKALNKEKVLYAGFTELGKRGYPAEEVGKKVAREWKNFLSTKTQFEEHLADQILIPISLALLKLRSAKIFRFSVAKVTKHLLTQAWLIPKFLPELKITIEGKEGEKGYVNLYRE</sequence>
<evidence type="ECO:0000256" key="3">
    <source>
        <dbReference type="ARBA" id="ARBA00022741"/>
    </source>
</evidence>
<feature type="domain" description="RNA 3'-terminal phosphate cyclase" evidence="7">
    <location>
        <begin position="8"/>
        <end position="330"/>
    </location>
</feature>
<dbReference type="Pfam" id="PF05189">
    <property type="entry name" value="RTC_insert"/>
    <property type="match status" value="1"/>
</dbReference>